<evidence type="ECO:0000313" key="5">
    <source>
        <dbReference type="Proteomes" id="UP000001064"/>
    </source>
</evidence>
<gene>
    <name evidence="4" type="ORF">DICPUDRAFT_152924</name>
</gene>
<evidence type="ECO:0000259" key="3">
    <source>
        <dbReference type="PROSITE" id="PS50033"/>
    </source>
</evidence>
<dbReference type="InterPro" id="IPR001012">
    <property type="entry name" value="UBX_dom"/>
</dbReference>
<dbReference type="VEuPathDB" id="AmoebaDB:DICPUDRAFT_152924"/>
<dbReference type="KEGG" id="dpp:DICPUDRAFT_152924"/>
<dbReference type="SUPFAM" id="SSF54236">
    <property type="entry name" value="Ubiquitin-like"/>
    <property type="match status" value="1"/>
</dbReference>
<dbReference type="OMA" id="QENMERW"/>
<keyword evidence="5" id="KW-1185">Reference proteome</keyword>
<dbReference type="OrthoDB" id="1026733at2759"/>
<feature type="region of interest" description="Disordered" evidence="1">
    <location>
        <begin position="137"/>
        <end position="159"/>
    </location>
</feature>
<dbReference type="AlphaFoldDB" id="F0ZML9"/>
<name>F0ZML9_DICPU</name>
<reference evidence="5" key="1">
    <citation type="journal article" date="2011" name="Genome Biol.">
        <title>Comparative genomics of the social amoebae Dictyostelium discoideum and Dictyostelium purpureum.</title>
        <authorList>
            <consortium name="US DOE Joint Genome Institute (JGI-PGF)"/>
            <person name="Sucgang R."/>
            <person name="Kuo A."/>
            <person name="Tian X."/>
            <person name="Salerno W."/>
            <person name="Parikh A."/>
            <person name="Feasley C.L."/>
            <person name="Dalin E."/>
            <person name="Tu H."/>
            <person name="Huang E."/>
            <person name="Barry K."/>
            <person name="Lindquist E."/>
            <person name="Shapiro H."/>
            <person name="Bruce D."/>
            <person name="Schmutz J."/>
            <person name="Salamov A."/>
            <person name="Fey P."/>
            <person name="Gaudet P."/>
            <person name="Anjard C."/>
            <person name="Babu M.M."/>
            <person name="Basu S."/>
            <person name="Bushmanova Y."/>
            <person name="van der Wel H."/>
            <person name="Katoh-Kurasawa M."/>
            <person name="Dinh C."/>
            <person name="Coutinho P.M."/>
            <person name="Saito T."/>
            <person name="Elias M."/>
            <person name="Schaap P."/>
            <person name="Kay R.R."/>
            <person name="Henrissat B."/>
            <person name="Eichinger L."/>
            <person name="Rivero F."/>
            <person name="Putnam N.H."/>
            <person name="West C.M."/>
            <person name="Loomis W.F."/>
            <person name="Chisholm R.L."/>
            <person name="Shaulsky G."/>
            <person name="Strassmann J.E."/>
            <person name="Queller D.C."/>
            <person name="Kuspa A."/>
            <person name="Grigoriev I.V."/>
        </authorList>
    </citation>
    <scope>NUCLEOTIDE SEQUENCE [LARGE SCALE GENOMIC DNA]</scope>
    <source>
        <strain evidence="5">QSDP1</strain>
    </source>
</reference>
<dbReference type="PANTHER" id="PTHR23322">
    <property type="entry name" value="FAS-ASSOCIATED PROTEIN"/>
    <property type="match status" value="1"/>
</dbReference>
<dbReference type="eggNOG" id="ENOG502SW4Z">
    <property type="taxonomic scope" value="Eukaryota"/>
</dbReference>
<dbReference type="PROSITE" id="PS50033">
    <property type="entry name" value="UBX"/>
    <property type="match status" value="1"/>
</dbReference>
<dbReference type="InterPro" id="IPR050730">
    <property type="entry name" value="UBX_domain-protein"/>
</dbReference>
<keyword evidence="2" id="KW-1133">Transmembrane helix</keyword>
<organism evidence="4 5">
    <name type="scientific">Dictyostelium purpureum</name>
    <name type="common">Slime mold</name>
    <dbReference type="NCBI Taxonomy" id="5786"/>
    <lineage>
        <taxon>Eukaryota</taxon>
        <taxon>Amoebozoa</taxon>
        <taxon>Evosea</taxon>
        <taxon>Eumycetozoa</taxon>
        <taxon>Dictyostelia</taxon>
        <taxon>Dictyosteliales</taxon>
        <taxon>Dictyosteliaceae</taxon>
        <taxon>Dictyostelium</taxon>
    </lineage>
</organism>
<evidence type="ECO:0000256" key="2">
    <source>
        <dbReference type="SAM" id="Phobius"/>
    </source>
</evidence>
<dbReference type="RefSeq" id="XP_003288672.1">
    <property type="nucleotide sequence ID" value="XM_003288624.1"/>
</dbReference>
<dbReference type="PANTHER" id="PTHR23322:SF1">
    <property type="entry name" value="FAS-ASSOCIATED FACTOR 2"/>
    <property type="match status" value="1"/>
</dbReference>
<dbReference type="InterPro" id="IPR029071">
    <property type="entry name" value="Ubiquitin-like_domsf"/>
</dbReference>
<dbReference type="Pfam" id="PF00789">
    <property type="entry name" value="UBX"/>
    <property type="match status" value="1"/>
</dbReference>
<protein>
    <recommendedName>
        <fullName evidence="3">UBX domain-containing protein</fullName>
    </recommendedName>
</protein>
<feature type="transmembrane region" description="Helical" evidence="2">
    <location>
        <begin position="6"/>
        <end position="26"/>
    </location>
</feature>
<dbReference type="EMBL" id="GL871082">
    <property type="protein sequence ID" value="EGC34815.1"/>
    <property type="molecule type" value="Genomic_DNA"/>
</dbReference>
<keyword evidence="2" id="KW-0472">Membrane</keyword>
<dbReference type="Gene3D" id="3.10.20.90">
    <property type="entry name" value="Phosphatidylinositol 3-kinase Catalytic Subunit, Chain A, domain 1"/>
    <property type="match status" value="1"/>
</dbReference>
<accession>F0ZML9</accession>
<dbReference type="GeneID" id="10499110"/>
<sequence length="242" mass="28863">MLSETLVILWVVFLFCCVITFIYEYFIPRAEKKKWDDKKPIEKDPNEIKKIITSKQEAFDSLAKENEIRKRKKKMEEVIRKHLENNPNNNKDLGIRLSSIEPTRENIESETQRIIREQDLEYLESLELDKMIEKEKELKKQREEQTKKERRDRIDNLRNNLKEEPANGIKILIKLPSGMSVQRKFLISEKIQDIVDYIDSKDELKVSYYLSTNYPKAVYKDLNQTLEESNITSPTTLYITEK</sequence>
<dbReference type="InParanoid" id="F0ZML9"/>
<feature type="domain" description="UBX" evidence="3">
    <location>
        <begin position="164"/>
        <end position="239"/>
    </location>
</feature>
<dbReference type="STRING" id="5786.F0ZML9"/>
<evidence type="ECO:0000313" key="4">
    <source>
        <dbReference type="EMBL" id="EGC34815.1"/>
    </source>
</evidence>
<evidence type="ECO:0000256" key="1">
    <source>
        <dbReference type="SAM" id="MobiDB-lite"/>
    </source>
</evidence>
<keyword evidence="2" id="KW-0812">Transmembrane</keyword>
<dbReference type="Proteomes" id="UP000001064">
    <property type="component" value="Unassembled WGS sequence"/>
</dbReference>
<proteinExistence type="predicted"/>